<comment type="caution">
    <text evidence="1">The sequence shown here is derived from an EMBL/GenBank/DDBJ whole genome shotgun (WGS) entry which is preliminary data.</text>
</comment>
<evidence type="ECO:0000313" key="1">
    <source>
        <dbReference type="EMBL" id="KAK7501701.1"/>
    </source>
</evidence>
<name>A0ABD0LQG1_9CAEN</name>
<reference evidence="1 2" key="1">
    <citation type="journal article" date="2023" name="Sci. Data">
        <title>Genome assembly of the Korean intertidal mud-creeper Batillaria attramentaria.</title>
        <authorList>
            <person name="Patra A.K."/>
            <person name="Ho P.T."/>
            <person name="Jun S."/>
            <person name="Lee S.J."/>
            <person name="Kim Y."/>
            <person name="Won Y.J."/>
        </authorList>
    </citation>
    <scope>NUCLEOTIDE SEQUENCE [LARGE SCALE GENOMIC DNA]</scope>
    <source>
        <strain evidence="1">Wonlab-2016</strain>
    </source>
</reference>
<dbReference type="AlphaFoldDB" id="A0ABD0LQG1"/>
<protein>
    <recommendedName>
        <fullName evidence="3">Secreted protein</fullName>
    </recommendedName>
</protein>
<sequence length="113" mass="12423">MGRFCLYVWRSLSAEEEAMAKTGWLSFCLNKILPGAELTCPASAPTCKLVPKVACRACVRHYTENTGIPNTKAQCRTIIIKHEALVHLLANMPTVFQRGRSHTVSGTLGVGEY</sequence>
<accession>A0ABD0LQG1</accession>
<organism evidence="1 2">
    <name type="scientific">Batillaria attramentaria</name>
    <dbReference type="NCBI Taxonomy" id="370345"/>
    <lineage>
        <taxon>Eukaryota</taxon>
        <taxon>Metazoa</taxon>
        <taxon>Spiralia</taxon>
        <taxon>Lophotrochozoa</taxon>
        <taxon>Mollusca</taxon>
        <taxon>Gastropoda</taxon>
        <taxon>Caenogastropoda</taxon>
        <taxon>Sorbeoconcha</taxon>
        <taxon>Cerithioidea</taxon>
        <taxon>Batillariidae</taxon>
        <taxon>Batillaria</taxon>
    </lineage>
</organism>
<keyword evidence="2" id="KW-1185">Reference proteome</keyword>
<proteinExistence type="predicted"/>
<evidence type="ECO:0000313" key="2">
    <source>
        <dbReference type="Proteomes" id="UP001519460"/>
    </source>
</evidence>
<evidence type="ECO:0008006" key="3">
    <source>
        <dbReference type="Google" id="ProtNLM"/>
    </source>
</evidence>
<dbReference type="EMBL" id="JACVVK020000030">
    <property type="protein sequence ID" value="KAK7501701.1"/>
    <property type="molecule type" value="Genomic_DNA"/>
</dbReference>
<dbReference type="Proteomes" id="UP001519460">
    <property type="component" value="Unassembled WGS sequence"/>
</dbReference>
<gene>
    <name evidence="1" type="ORF">BaRGS_00007132</name>
</gene>